<dbReference type="Proteomes" id="UP000197138">
    <property type="component" value="Unassembled WGS sequence"/>
</dbReference>
<dbReference type="AlphaFoldDB" id="A0A218VTS1"/>
<gene>
    <name evidence="1" type="ORF">CDL15_Pgr022156</name>
</gene>
<reference evidence="2" key="1">
    <citation type="journal article" date="2017" name="Plant J.">
        <title>The pomegranate (Punica granatum L.) genome and the genomics of punicalagin biosynthesis.</title>
        <authorList>
            <person name="Qin G."/>
            <person name="Xu C."/>
            <person name="Ming R."/>
            <person name="Tang H."/>
            <person name="Guyot R."/>
            <person name="Kramer E.M."/>
            <person name="Hu Y."/>
            <person name="Yi X."/>
            <person name="Qi Y."/>
            <person name="Xu X."/>
            <person name="Gao Z."/>
            <person name="Pan H."/>
            <person name="Jian J."/>
            <person name="Tian Y."/>
            <person name="Yue Z."/>
            <person name="Xu Y."/>
        </authorList>
    </citation>
    <scope>NUCLEOTIDE SEQUENCE [LARGE SCALE GENOMIC DNA]</scope>
    <source>
        <strain evidence="2">cv. Dabenzi</strain>
    </source>
</reference>
<dbReference type="EMBL" id="MTKT01006103">
    <property type="protein sequence ID" value="OWM63411.1"/>
    <property type="molecule type" value="Genomic_DNA"/>
</dbReference>
<accession>A0A218VTS1</accession>
<name>A0A218VTS1_PUNGR</name>
<proteinExistence type="predicted"/>
<organism evidence="1 2">
    <name type="scientific">Punica granatum</name>
    <name type="common">Pomegranate</name>
    <dbReference type="NCBI Taxonomy" id="22663"/>
    <lineage>
        <taxon>Eukaryota</taxon>
        <taxon>Viridiplantae</taxon>
        <taxon>Streptophyta</taxon>
        <taxon>Embryophyta</taxon>
        <taxon>Tracheophyta</taxon>
        <taxon>Spermatophyta</taxon>
        <taxon>Magnoliopsida</taxon>
        <taxon>eudicotyledons</taxon>
        <taxon>Gunneridae</taxon>
        <taxon>Pentapetalae</taxon>
        <taxon>rosids</taxon>
        <taxon>malvids</taxon>
        <taxon>Myrtales</taxon>
        <taxon>Lythraceae</taxon>
        <taxon>Punica</taxon>
    </lineage>
</organism>
<evidence type="ECO:0000313" key="1">
    <source>
        <dbReference type="EMBL" id="OWM63411.1"/>
    </source>
</evidence>
<protein>
    <submittedName>
        <fullName evidence="1">Uncharacterized protein</fullName>
    </submittedName>
</protein>
<comment type="caution">
    <text evidence="1">The sequence shown here is derived from an EMBL/GenBank/DDBJ whole genome shotgun (WGS) entry which is preliminary data.</text>
</comment>
<evidence type="ECO:0000313" key="2">
    <source>
        <dbReference type="Proteomes" id="UP000197138"/>
    </source>
</evidence>
<sequence>MLVITSSSMHRSVSLASTRPRCVFYVSATQTPLPGMQHEYTYKYIHSHTYIIPDEECIVA</sequence>